<dbReference type="eggNOG" id="COG0403">
    <property type="taxonomic scope" value="Bacteria"/>
</dbReference>
<evidence type="ECO:0000256" key="5">
    <source>
        <dbReference type="ARBA" id="ARBA00012134"/>
    </source>
</evidence>
<keyword evidence="6 9" id="KW-0663">Pyridoxal phosphate</keyword>
<dbReference type="PANTHER" id="PTHR11773:SF1">
    <property type="entry name" value="GLYCINE DEHYDROGENASE (DECARBOXYLATING), MITOCHONDRIAL"/>
    <property type="match status" value="1"/>
</dbReference>
<evidence type="ECO:0000256" key="7">
    <source>
        <dbReference type="ARBA" id="ARBA00023002"/>
    </source>
</evidence>
<sequence length="989" mass="110172">MYQNKTNFLKRAILKKNISNMKSKFGSDLFIDRHLGLGDNDERSMLNKLGFNNIDQFINQVIPEDIQLKDKSSEILPQGCSEIEALNELEEIAKKNTKMRSLIGLGYYDNHMPKVIQRHVLENPRWYTSYTPYQAEIAQGRLEALFNFQTIVCELTGFPVANASLLDEGTAAAEAMAMSFAARKNKSSKVYLVESNVFDHTFNVLQTRAKPLGISLKRFTQCNFPNHDDVFGLLLQLPGKNGQLCDPTFLISQVNRSEIIVTASIDPLAQVLIKPISEFGVDVAVGSMQRFGVPMGFGGPHAAYFACSEKYKRLIPGRIVGQTLSKNREKSLRLALQTREQHIRREKATSNICTAQSLLAIISSFYAIYHGSSGLMQIAKRLVELRLNLESCLAFLGFHIPNGIRFDSVDVYSEHSQRIHNEALKNGYNLRILPLGSTIENSTGFGISLDELSNEKEIKDILTFIANLIDKKEDLEHIKFDKRFHLEGLALRSGKWMQQDIFINNQSETELMRYIFRLAEKDFSLVDGMMPLGSCTMKLNSAAELNPVSWANLSSIHPFSPPDQTKGYSKIISDLENWISDIVGLKSVSFQPNAGSQGEFAGLLAINSYFESKGELSRKKCLIPKSAHGTNPASAVMAGFDVLTVECDDEGNIDYQDLSIKVNKFDNQIGALMLTYPSTHGVFELQIRKICDLIHSVGGFVYLDGANLNAQVGLCKPGNYGVDVCHLNLHKTFCIPHGGGGPGVGPVAASETLSPFLPTHSLMDNNLSNSSNYVSSAKHGSASILPISWMYIKMAGLSGLRKATTHAILSANYIAHSLKHKFKILYKGKNNFVAHECILDFRDLKSKTGLSVNDLAKRLIDYSFHAPTISWPVPETIMIEPTESESLAELDRFCEAMLLIGEEISEIENNNELNNNNVISNAPHTLKELIADNWNYPYSKEKASFPYKTPTTIKFWSSVSRINNAYGDRNLICSCNVNQGETLEEEKCA</sequence>
<dbReference type="GO" id="GO:0019464">
    <property type="term" value="P:glycine decarboxylation via glycine cleavage system"/>
    <property type="evidence" value="ECO:0007669"/>
    <property type="project" value="TreeGrafter"/>
</dbReference>
<dbReference type="AlphaFoldDB" id="A0A0A2A8P2"/>
<evidence type="ECO:0000259" key="11">
    <source>
        <dbReference type="Pfam" id="PF21478"/>
    </source>
</evidence>
<dbReference type="NCBIfam" id="NF003346">
    <property type="entry name" value="PRK04366.1"/>
    <property type="match status" value="1"/>
</dbReference>
<dbReference type="Gene3D" id="3.90.1150.10">
    <property type="entry name" value="Aspartate Aminotransferase, domain 1"/>
    <property type="match status" value="2"/>
</dbReference>
<dbReference type="GO" id="GO:0004375">
    <property type="term" value="F:glycine dehydrogenase (decarboxylating) activity"/>
    <property type="evidence" value="ECO:0007669"/>
    <property type="project" value="UniProtKB-EC"/>
</dbReference>
<dbReference type="Proteomes" id="UP000030445">
    <property type="component" value="Unassembled WGS sequence"/>
</dbReference>
<dbReference type="NCBIfam" id="TIGR00461">
    <property type="entry name" value="gcvP"/>
    <property type="match status" value="1"/>
</dbReference>
<dbReference type="Gene3D" id="3.40.640.10">
    <property type="entry name" value="Type I PLP-dependent aspartate aminotransferase-like (Major domain)"/>
    <property type="match status" value="2"/>
</dbReference>
<dbReference type="InterPro" id="IPR015422">
    <property type="entry name" value="PyrdxlP-dep_Trfase_small"/>
</dbReference>
<evidence type="ECO:0000256" key="4">
    <source>
        <dbReference type="ARBA" id="ARBA00011690"/>
    </source>
</evidence>
<dbReference type="InterPro" id="IPR015421">
    <property type="entry name" value="PyrdxlP-dep_Trfase_major"/>
</dbReference>
<evidence type="ECO:0000259" key="10">
    <source>
        <dbReference type="Pfam" id="PF02347"/>
    </source>
</evidence>
<evidence type="ECO:0000256" key="3">
    <source>
        <dbReference type="ARBA" id="ARBA00010756"/>
    </source>
</evidence>
<dbReference type="GO" id="GO:0030170">
    <property type="term" value="F:pyridoxal phosphate binding"/>
    <property type="evidence" value="ECO:0007669"/>
    <property type="project" value="TreeGrafter"/>
</dbReference>
<evidence type="ECO:0000313" key="13">
    <source>
        <dbReference type="Proteomes" id="UP000030445"/>
    </source>
</evidence>
<dbReference type="InterPro" id="IPR020581">
    <property type="entry name" value="GDC_P"/>
</dbReference>
<evidence type="ECO:0000256" key="9">
    <source>
        <dbReference type="PIRSR" id="PIRSR603437-50"/>
    </source>
</evidence>
<dbReference type="FunFam" id="3.40.640.10:FF:000224">
    <property type="entry name" value="Probable glycine dehydrogenase (decarboxylating) subunit 2"/>
    <property type="match status" value="1"/>
</dbReference>
<dbReference type="STRING" id="74545.EU96_0734"/>
<dbReference type="SUPFAM" id="SSF53383">
    <property type="entry name" value="PLP-dependent transferases"/>
    <property type="match status" value="2"/>
</dbReference>
<dbReference type="Pfam" id="PF02347">
    <property type="entry name" value="GDC-P"/>
    <property type="match status" value="1"/>
</dbReference>
<evidence type="ECO:0000313" key="12">
    <source>
        <dbReference type="EMBL" id="KGF98277.1"/>
    </source>
</evidence>
<proteinExistence type="inferred from homology"/>
<organism evidence="12 13">
    <name type="scientific">Prochlorococcus marinus str. MIT 9302</name>
    <dbReference type="NCBI Taxonomy" id="74545"/>
    <lineage>
        <taxon>Bacteria</taxon>
        <taxon>Bacillati</taxon>
        <taxon>Cyanobacteriota</taxon>
        <taxon>Cyanophyceae</taxon>
        <taxon>Synechococcales</taxon>
        <taxon>Prochlorococcaceae</taxon>
        <taxon>Prochlorococcus</taxon>
    </lineage>
</organism>
<reference evidence="13" key="1">
    <citation type="journal article" date="2014" name="Sci. Data">
        <title>Genomes of diverse isolates of the marine cyanobacterium Prochlorococcus.</title>
        <authorList>
            <person name="Biller S."/>
            <person name="Berube P."/>
            <person name="Thompson J."/>
            <person name="Kelly L."/>
            <person name="Roggensack S."/>
            <person name="Awad L."/>
            <person name="Roache-Johnson K."/>
            <person name="Ding H."/>
            <person name="Giovannoni S.J."/>
            <person name="Moore L.R."/>
            <person name="Chisholm S.W."/>
        </authorList>
    </citation>
    <scope>NUCLEOTIDE SEQUENCE [LARGE SCALE GENOMIC DNA]</scope>
    <source>
        <strain evidence="13">MIT 9302</strain>
    </source>
</reference>
<feature type="modified residue" description="N6-(pyridoxal phosphate)lysine" evidence="9">
    <location>
        <position position="731"/>
    </location>
</feature>
<dbReference type="GO" id="GO:0005960">
    <property type="term" value="C:glycine cleavage complex"/>
    <property type="evidence" value="ECO:0007669"/>
    <property type="project" value="TreeGrafter"/>
</dbReference>
<evidence type="ECO:0000256" key="2">
    <source>
        <dbReference type="ARBA" id="ARBA00003788"/>
    </source>
</evidence>
<dbReference type="GO" id="GO:0005829">
    <property type="term" value="C:cytosol"/>
    <property type="evidence" value="ECO:0007669"/>
    <property type="project" value="TreeGrafter"/>
</dbReference>
<dbReference type="GO" id="GO:0016594">
    <property type="term" value="F:glycine binding"/>
    <property type="evidence" value="ECO:0007669"/>
    <property type="project" value="TreeGrafter"/>
</dbReference>
<comment type="similarity">
    <text evidence="3">Belongs to the GcvP family.</text>
</comment>
<comment type="subunit">
    <text evidence="4">The glycine cleavage system is composed of four proteins: P, T, L and H.</text>
</comment>
<evidence type="ECO:0000256" key="1">
    <source>
        <dbReference type="ARBA" id="ARBA00001933"/>
    </source>
</evidence>
<keyword evidence="7 12" id="KW-0560">Oxidoreductase</keyword>
<dbReference type="InterPro" id="IPR049315">
    <property type="entry name" value="GDC-P_N"/>
</dbReference>
<dbReference type="EC" id="1.4.4.2" evidence="5"/>
<evidence type="ECO:0000256" key="6">
    <source>
        <dbReference type="ARBA" id="ARBA00022898"/>
    </source>
</evidence>
<dbReference type="InterPro" id="IPR003437">
    <property type="entry name" value="GcvP"/>
</dbReference>
<accession>A0A0A2A8P2</accession>
<comment type="cofactor">
    <cofactor evidence="1 9">
        <name>pyridoxal 5'-phosphate</name>
        <dbReference type="ChEBI" id="CHEBI:597326"/>
    </cofactor>
</comment>
<dbReference type="InterPro" id="IPR049316">
    <property type="entry name" value="GDC-P_C"/>
</dbReference>
<comment type="catalytic activity">
    <reaction evidence="8">
        <text>N(6)-[(R)-lipoyl]-L-lysyl-[glycine-cleavage complex H protein] + glycine + H(+) = N(6)-[(R)-S(8)-aminomethyldihydrolipoyl]-L-lysyl-[glycine-cleavage complex H protein] + CO2</text>
        <dbReference type="Rhea" id="RHEA:24304"/>
        <dbReference type="Rhea" id="RHEA-COMP:10494"/>
        <dbReference type="Rhea" id="RHEA-COMP:10495"/>
        <dbReference type="ChEBI" id="CHEBI:15378"/>
        <dbReference type="ChEBI" id="CHEBI:16526"/>
        <dbReference type="ChEBI" id="CHEBI:57305"/>
        <dbReference type="ChEBI" id="CHEBI:83099"/>
        <dbReference type="ChEBI" id="CHEBI:83143"/>
        <dbReference type="EC" id="1.4.4.2"/>
    </reaction>
</comment>
<dbReference type="InterPro" id="IPR015424">
    <property type="entry name" value="PyrdxlP-dep_Trfase"/>
</dbReference>
<name>A0A0A2A8P2_PROMR</name>
<dbReference type="eggNOG" id="COG1003">
    <property type="taxonomic scope" value="Bacteria"/>
</dbReference>
<dbReference type="Pfam" id="PF21478">
    <property type="entry name" value="GcvP2_C"/>
    <property type="match status" value="1"/>
</dbReference>
<evidence type="ECO:0000256" key="8">
    <source>
        <dbReference type="ARBA" id="ARBA00049026"/>
    </source>
</evidence>
<comment type="function">
    <text evidence="2">The glycine cleavage system catalyzes the degradation of glycine. The P protein binds the alpha-amino group of glycine through its pyridoxal phosphate cofactor; CO(2) is released and the remaining methylamine moiety is then transferred to the lipoamide cofactor of the H protein.</text>
</comment>
<comment type="caution">
    <text evidence="12">The sequence shown here is derived from an EMBL/GenBank/DDBJ whole genome shotgun (WGS) entry which is preliminary data.</text>
</comment>
<gene>
    <name evidence="12" type="ORF">EU96_0734</name>
</gene>
<dbReference type="PANTHER" id="PTHR11773">
    <property type="entry name" value="GLYCINE DEHYDROGENASE, DECARBOXYLATING"/>
    <property type="match status" value="1"/>
</dbReference>
<feature type="domain" description="Glycine cleavage system P-protein N-terminal" evidence="10">
    <location>
        <begin position="32"/>
        <end position="463"/>
    </location>
</feature>
<dbReference type="EMBL" id="JNAM01000006">
    <property type="protein sequence ID" value="KGF98277.1"/>
    <property type="molecule type" value="Genomic_DNA"/>
</dbReference>
<protein>
    <recommendedName>
        <fullName evidence="5">glycine dehydrogenase (aminomethyl-transferring)</fullName>
        <ecNumber evidence="5">1.4.4.2</ecNumber>
    </recommendedName>
</protein>
<feature type="domain" description="Glycine dehydrogenase C-terminal" evidence="11">
    <location>
        <begin position="803"/>
        <end position="924"/>
    </location>
</feature>